<feature type="region of interest" description="Disordered" evidence="5">
    <location>
        <begin position="689"/>
        <end position="839"/>
    </location>
</feature>
<dbReference type="GeneID" id="41970937"/>
<evidence type="ECO:0000313" key="10">
    <source>
        <dbReference type="Proteomes" id="UP000319257"/>
    </source>
</evidence>
<dbReference type="Pfam" id="PF01476">
    <property type="entry name" value="LysM"/>
    <property type="match status" value="2"/>
</dbReference>
<dbReference type="PROSITE" id="PS50103">
    <property type="entry name" value="ZF_C3H1"/>
    <property type="match status" value="1"/>
</dbReference>
<evidence type="ECO:0000259" key="7">
    <source>
        <dbReference type="PROSITE" id="PS50103"/>
    </source>
</evidence>
<protein>
    <recommendedName>
        <fullName evidence="11">LysM domain-containing protein</fullName>
    </recommendedName>
</protein>
<feature type="compositionally biased region" description="Gly residues" evidence="5">
    <location>
        <begin position="493"/>
        <end position="504"/>
    </location>
</feature>
<dbReference type="InterPro" id="IPR036779">
    <property type="entry name" value="LysM_dom_sf"/>
</dbReference>
<dbReference type="GO" id="GO:0008270">
    <property type="term" value="F:zinc ion binding"/>
    <property type="evidence" value="ECO:0007669"/>
    <property type="project" value="UniProtKB-KW"/>
</dbReference>
<dbReference type="OrthoDB" id="2107166at2759"/>
<dbReference type="InParanoid" id="A0A507BJQ8"/>
<evidence type="ECO:0000259" key="8">
    <source>
        <dbReference type="PROSITE" id="PS51782"/>
    </source>
</evidence>
<feature type="compositionally biased region" description="Basic and acidic residues" evidence="5">
    <location>
        <begin position="476"/>
        <end position="490"/>
    </location>
</feature>
<dbReference type="AlphaFoldDB" id="A0A507BJQ8"/>
<keyword evidence="10" id="KW-1185">Reference proteome</keyword>
<keyword evidence="4" id="KW-0862">Zinc</keyword>
<reference evidence="9 10" key="1">
    <citation type="submission" date="2019-06" db="EMBL/GenBank/DDBJ databases">
        <title>Draft genome sequence of the filamentous fungus Phialemoniopsis curvata isolated from diesel fuel.</title>
        <authorList>
            <person name="Varaljay V.A."/>
            <person name="Lyon W.J."/>
            <person name="Crouch A.L."/>
            <person name="Drake C.E."/>
            <person name="Hollomon J.M."/>
            <person name="Nadeau L.J."/>
            <person name="Nunn H.S."/>
            <person name="Stevenson B.S."/>
            <person name="Bojanowski C.L."/>
            <person name="Crookes-Goodson W.J."/>
        </authorList>
    </citation>
    <scope>NUCLEOTIDE SEQUENCE [LARGE SCALE GENOMIC DNA]</scope>
    <source>
        <strain evidence="9 10">D216</strain>
    </source>
</reference>
<sequence length="872" mass="97513">MRPILLTAALLAVANANPAPSLTFKALTGRDVEAKPNEAEQPPQGVPFAAGAENQTGEQEGSCPFAAEGEAGDGVRPGCDPNGRQYIPIPFLDINPSGKRCSDKEYCKPKRRCGEHDHECRRDCECKKKDHEYFVHHYHHHHHDHGEHRHRHDHGEHRHVHDHGEHHHRHHYDDRLLDDPNRFLSRGDECDRRYIVLKGDTCWDIANRHQLGLDALRTFNPFLDPECHIYPGQTLCLSERRLVPVPEAERAALAGEGRLGRTEEERRRERDEELRRLRDEEGDRDSGRRRGGGRDRGGERGRDRDRDFRGFGEGEGEGRNRDRDRDDFLRRFNELSGNDGIGEERGRERQGLRDEFLRRYFGEEGERGGRDGRDGRDGGRGGRDGGEDERRGREELIRRLREHFGRGGRDGEGREDRNRGREDFLRELERYRGDGGEERCPEHHECRRCPDGEECRFRHNGNPCRDGHQCRRRGVERRTVVKREEEEKPQGPHGNGGFKPGHGPGKGERIKVIIPLSPNGEFAPPERQGGAGNPTGIRADADLEGWKAKVQEMLGKKCPFSAGDEEQECHATSCLRCEKFYEVRRGDTASRIWRRFGISGEELRELNPWLNDDFDLYPGEKLCVRGCGIGGGEGGECPYKQRCKLLRDHEGREVDDPRCPLNGHTCQEITGGEDREDDGGPRIDFDLLGGVSDGECAGAPGEEPRPGCPFGNGNGSGRPRVHHVHHRGKRAEGESDVDSAEATAAAEDDKQVEETDAEDADDFEADVAEEGEDDEDYGPPVTSSGGPPPADDDDDDSEEKEGKKKDITPRPFFPLPSGPFGHEHGYGQEDNATATSTESAKPAVVTGGASRAALTTALGVVFASTAFAMLFA</sequence>
<feature type="region of interest" description="Disordered" evidence="5">
    <location>
        <begin position="363"/>
        <end position="392"/>
    </location>
</feature>
<dbReference type="SMART" id="SM00257">
    <property type="entry name" value="LysM"/>
    <property type="match status" value="2"/>
</dbReference>
<feature type="compositionally biased region" description="Basic and acidic residues" evidence="5">
    <location>
        <begin position="258"/>
        <end position="323"/>
    </location>
</feature>
<feature type="chain" id="PRO_5021492334" description="LysM domain-containing protein" evidence="6">
    <location>
        <begin position="17"/>
        <end position="872"/>
    </location>
</feature>
<keyword evidence="4" id="KW-0863">Zinc-finger</keyword>
<evidence type="ECO:0000256" key="4">
    <source>
        <dbReference type="PROSITE-ProRule" id="PRU00723"/>
    </source>
</evidence>
<dbReference type="PANTHER" id="PTHR34997">
    <property type="entry name" value="AM15"/>
    <property type="match status" value="1"/>
</dbReference>
<evidence type="ECO:0000256" key="5">
    <source>
        <dbReference type="SAM" id="MobiDB-lite"/>
    </source>
</evidence>
<organism evidence="9 10">
    <name type="scientific">Thyridium curvatum</name>
    <dbReference type="NCBI Taxonomy" id="1093900"/>
    <lineage>
        <taxon>Eukaryota</taxon>
        <taxon>Fungi</taxon>
        <taxon>Dikarya</taxon>
        <taxon>Ascomycota</taxon>
        <taxon>Pezizomycotina</taxon>
        <taxon>Sordariomycetes</taxon>
        <taxon>Sordariomycetidae</taxon>
        <taxon>Thyridiales</taxon>
        <taxon>Thyridiaceae</taxon>
        <taxon>Thyridium</taxon>
    </lineage>
</organism>
<dbReference type="EMBL" id="SKBQ01000015">
    <property type="protein sequence ID" value="TPX16928.1"/>
    <property type="molecule type" value="Genomic_DNA"/>
</dbReference>
<feature type="domain" description="LysM" evidence="8">
    <location>
        <begin position="579"/>
        <end position="624"/>
    </location>
</feature>
<comment type="caution">
    <text evidence="9">The sequence shown here is derived from an EMBL/GenBank/DDBJ whole genome shotgun (WGS) entry which is preliminary data.</text>
</comment>
<accession>A0A507BJQ8</accession>
<dbReference type="CDD" id="cd00118">
    <property type="entry name" value="LysM"/>
    <property type="match status" value="2"/>
</dbReference>
<dbReference type="RefSeq" id="XP_030998639.1">
    <property type="nucleotide sequence ID" value="XM_031137797.1"/>
</dbReference>
<dbReference type="Gene3D" id="3.10.350.10">
    <property type="entry name" value="LysM domain"/>
    <property type="match status" value="2"/>
</dbReference>
<dbReference type="PROSITE" id="PS51782">
    <property type="entry name" value="LYSM"/>
    <property type="match status" value="2"/>
</dbReference>
<evidence type="ECO:0000256" key="1">
    <source>
        <dbReference type="ARBA" id="ARBA00022669"/>
    </source>
</evidence>
<keyword evidence="4" id="KW-0479">Metal-binding</keyword>
<dbReference type="Proteomes" id="UP000319257">
    <property type="component" value="Unassembled WGS sequence"/>
</dbReference>
<evidence type="ECO:0000256" key="2">
    <source>
        <dbReference type="ARBA" id="ARBA00023026"/>
    </source>
</evidence>
<proteinExistence type="inferred from homology"/>
<dbReference type="InterPro" id="IPR000571">
    <property type="entry name" value="Znf_CCCH"/>
</dbReference>
<keyword evidence="2" id="KW-0843">Virulence</keyword>
<feature type="compositionally biased region" description="Acidic residues" evidence="5">
    <location>
        <begin position="790"/>
        <end position="799"/>
    </location>
</feature>
<dbReference type="InterPro" id="IPR052210">
    <property type="entry name" value="LysM1-like"/>
</dbReference>
<name>A0A507BJQ8_9PEZI</name>
<comment type="similarity">
    <text evidence="3">Belongs to the secreted LysM effector family.</text>
</comment>
<evidence type="ECO:0000256" key="6">
    <source>
        <dbReference type="SAM" id="SignalP"/>
    </source>
</evidence>
<feature type="domain" description="LysM" evidence="8">
    <location>
        <begin position="192"/>
        <end position="237"/>
    </location>
</feature>
<feature type="signal peptide" evidence="6">
    <location>
        <begin position="1"/>
        <end position="16"/>
    </location>
</feature>
<evidence type="ECO:0008006" key="11">
    <source>
        <dbReference type="Google" id="ProtNLM"/>
    </source>
</evidence>
<evidence type="ECO:0000256" key="3">
    <source>
        <dbReference type="ARBA" id="ARBA00044955"/>
    </source>
</evidence>
<dbReference type="GO" id="GO:0008061">
    <property type="term" value="F:chitin binding"/>
    <property type="evidence" value="ECO:0007669"/>
    <property type="project" value="UniProtKB-KW"/>
</dbReference>
<dbReference type="SUPFAM" id="SSF54106">
    <property type="entry name" value="LysM domain"/>
    <property type="match status" value="2"/>
</dbReference>
<feature type="domain" description="C3H1-type" evidence="7">
    <location>
        <begin position="434"/>
        <end position="462"/>
    </location>
</feature>
<feature type="compositionally biased region" description="Acidic residues" evidence="5">
    <location>
        <begin position="754"/>
        <end position="777"/>
    </location>
</feature>
<keyword evidence="1" id="KW-0147">Chitin-binding</keyword>
<keyword evidence="6" id="KW-0732">Signal</keyword>
<feature type="region of interest" description="Disordered" evidence="5">
    <location>
        <begin position="254"/>
        <end position="323"/>
    </location>
</feature>
<dbReference type="PANTHER" id="PTHR34997:SF1">
    <property type="entry name" value="PEPTIDOGLYCAN-BINDING LYSIN DOMAIN"/>
    <property type="match status" value="1"/>
</dbReference>
<dbReference type="InterPro" id="IPR018392">
    <property type="entry name" value="LysM"/>
</dbReference>
<evidence type="ECO:0000313" key="9">
    <source>
        <dbReference type="EMBL" id="TPX16928.1"/>
    </source>
</evidence>
<gene>
    <name evidence="9" type="ORF">E0L32_003490</name>
</gene>
<feature type="region of interest" description="Disordered" evidence="5">
    <location>
        <begin position="34"/>
        <end position="60"/>
    </location>
</feature>
<feature type="compositionally biased region" description="Basic residues" evidence="5">
    <location>
        <begin position="719"/>
        <end position="729"/>
    </location>
</feature>
<feature type="zinc finger region" description="C3H1-type" evidence="4">
    <location>
        <begin position="434"/>
        <end position="462"/>
    </location>
</feature>
<feature type="compositionally biased region" description="Polar residues" evidence="5">
    <location>
        <begin position="830"/>
        <end position="839"/>
    </location>
</feature>
<feature type="region of interest" description="Disordered" evidence="5">
    <location>
        <begin position="465"/>
        <end position="509"/>
    </location>
</feature>